<keyword evidence="2 4" id="KW-0378">Hydrolase</keyword>
<dbReference type="SUPFAM" id="SSF55811">
    <property type="entry name" value="Nudix"/>
    <property type="match status" value="1"/>
</dbReference>
<gene>
    <name evidence="4" type="ORF">ACFFH4_20450</name>
</gene>
<feature type="domain" description="Nudix hydrolase" evidence="3">
    <location>
        <begin position="15"/>
        <end position="147"/>
    </location>
</feature>
<dbReference type="InterPro" id="IPR015797">
    <property type="entry name" value="NUDIX_hydrolase-like_dom_sf"/>
</dbReference>
<dbReference type="Proteomes" id="UP001589833">
    <property type="component" value="Unassembled WGS sequence"/>
</dbReference>
<evidence type="ECO:0000259" key="3">
    <source>
        <dbReference type="PROSITE" id="PS51462"/>
    </source>
</evidence>
<evidence type="ECO:0000256" key="2">
    <source>
        <dbReference type="ARBA" id="ARBA00022801"/>
    </source>
</evidence>
<protein>
    <submittedName>
        <fullName evidence="4">NUDIX hydrolase</fullName>
    </submittedName>
</protein>
<dbReference type="CDD" id="cd04677">
    <property type="entry name" value="NUDIX_Hydrolase"/>
    <property type="match status" value="1"/>
</dbReference>
<sequence length="149" mass="17322">MGYIEELRALVGHTPLILNSSGVIIYNRNKVLLSYRNDTRNWGLPGGYMERGETVEENLERELIEEMGITLKSPSLYRIFSGQDFYHEYPNGDKVYSVIMMYIASGYTGEIIVDNKEIKEAKYFDINQLPPQLTRTTKKILTEYRKEII</sequence>
<proteinExistence type="predicted"/>
<dbReference type="InterPro" id="IPR000086">
    <property type="entry name" value="NUDIX_hydrolase_dom"/>
</dbReference>
<comment type="cofactor">
    <cofactor evidence="1">
        <name>Mg(2+)</name>
        <dbReference type="ChEBI" id="CHEBI:18420"/>
    </cofactor>
</comment>
<dbReference type="PANTHER" id="PTHR43046:SF2">
    <property type="entry name" value="8-OXO-DGTP DIPHOSPHATASE-RELATED"/>
    <property type="match status" value="1"/>
</dbReference>
<keyword evidence="5" id="KW-1185">Reference proteome</keyword>
<organism evidence="4 5">
    <name type="scientific">Halalkalibacter alkalisediminis</name>
    <dbReference type="NCBI Taxonomy" id="935616"/>
    <lineage>
        <taxon>Bacteria</taxon>
        <taxon>Bacillati</taxon>
        <taxon>Bacillota</taxon>
        <taxon>Bacilli</taxon>
        <taxon>Bacillales</taxon>
        <taxon>Bacillaceae</taxon>
        <taxon>Halalkalibacter</taxon>
    </lineage>
</organism>
<dbReference type="EMBL" id="JBHLTR010000056">
    <property type="protein sequence ID" value="MFC0561317.1"/>
    <property type="molecule type" value="Genomic_DNA"/>
</dbReference>
<dbReference type="RefSeq" id="WP_273846676.1">
    <property type="nucleotide sequence ID" value="NZ_JAQQWT010000018.1"/>
</dbReference>
<dbReference type="PANTHER" id="PTHR43046">
    <property type="entry name" value="GDP-MANNOSE MANNOSYL HYDROLASE"/>
    <property type="match status" value="1"/>
</dbReference>
<evidence type="ECO:0000313" key="5">
    <source>
        <dbReference type="Proteomes" id="UP001589833"/>
    </source>
</evidence>
<accession>A0ABV6NKK6</accession>
<comment type="caution">
    <text evidence="4">The sequence shown here is derived from an EMBL/GenBank/DDBJ whole genome shotgun (WGS) entry which is preliminary data.</text>
</comment>
<evidence type="ECO:0000256" key="1">
    <source>
        <dbReference type="ARBA" id="ARBA00001946"/>
    </source>
</evidence>
<dbReference type="Pfam" id="PF00293">
    <property type="entry name" value="NUDIX"/>
    <property type="match status" value="1"/>
</dbReference>
<name>A0ABV6NKK6_9BACI</name>
<dbReference type="PRINTS" id="PR00502">
    <property type="entry name" value="NUDIXFAMILY"/>
</dbReference>
<dbReference type="PROSITE" id="PS51462">
    <property type="entry name" value="NUDIX"/>
    <property type="match status" value="1"/>
</dbReference>
<dbReference type="InterPro" id="IPR020476">
    <property type="entry name" value="Nudix_hydrolase"/>
</dbReference>
<evidence type="ECO:0000313" key="4">
    <source>
        <dbReference type="EMBL" id="MFC0561317.1"/>
    </source>
</evidence>
<dbReference type="Gene3D" id="3.90.79.10">
    <property type="entry name" value="Nucleoside Triphosphate Pyrophosphohydrolase"/>
    <property type="match status" value="1"/>
</dbReference>
<dbReference type="GO" id="GO:0016787">
    <property type="term" value="F:hydrolase activity"/>
    <property type="evidence" value="ECO:0007669"/>
    <property type="project" value="UniProtKB-KW"/>
</dbReference>
<reference evidence="4 5" key="1">
    <citation type="submission" date="2024-09" db="EMBL/GenBank/DDBJ databases">
        <authorList>
            <person name="Sun Q."/>
            <person name="Mori K."/>
        </authorList>
    </citation>
    <scope>NUCLEOTIDE SEQUENCE [LARGE SCALE GENOMIC DNA]</scope>
    <source>
        <strain evidence="4 5">NCAIM B.02301</strain>
    </source>
</reference>